<dbReference type="GO" id="GO:0016301">
    <property type="term" value="F:kinase activity"/>
    <property type="evidence" value="ECO:0007669"/>
    <property type="project" value="UniProtKB-KW"/>
</dbReference>
<comment type="catalytic activity">
    <reaction evidence="1">
        <text>ATP + protein L-histidine = ADP + protein N-phospho-L-histidine.</text>
        <dbReference type="EC" id="2.7.13.3"/>
    </reaction>
</comment>
<keyword evidence="7" id="KW-0812">Transmembrane</keyword>
<gene>
    <name evidence="8" type="ORF">ACFQZV_12515</name>
</gene>
<keyword evidence="7" id="KW-1133">Transmembrane helix</keyword>
<feature type="transmembrane region" description="Helical" evidence="7">
    <location>
        <begin position="128"/>
        <end position="161"/>
    </location>
</feature>
<evidence type="ECO:0000256" key="1">
    <source>
        <dbReference type="ARBA" id="ARBA00000085"/>
    </source>
</evidence>
<dbReference type="RefSeq" id="WP_378753418.1">
    <property type="nucleotide sequence ID" value="NZ_JBHSSV010000015.1"/>
</dbReference>
<keyword evidence="9" id="KW-1185">Reference proteome</keyword>
<keyword evidence="3" id="KW-0808">Transferase</keyword>
<dbReference type="Proteomes" id="UP001597042">
    <property type="component" value="Unassembled WGS sequence"/>
</dbReference>
<organism evidence="8 9">
    <name type="scientific">Microbacterium koreense</name>
    <dbReference type="NCBI Taxonomy" id="323761"/>
    <lineage>
        <taxon>Bacteria</taxon>
        <taxon>Bacillati</taxon>
        <taxon>Actinomycetota</taxon>
        <taxon>Actinomycetes</taxon>
        <taxon>Micrococcales</taxon>
        <taxon>Microbacteriaceae</taxon>
        <taxon>Microbacterium</taxon>
    </lineage>
</organism>
<evidence type="ECO:0000256" key="3">
    <source>
        <dbReference type="ARBA" id="ARBA00022679"/>
    </source>
</evidence>
<feature type="transmembrane region" description="Helical" evidence="7">
    <location>
        <begin position="71"/>
        <end position="89"/>
    </location>
</feature>
<evidence type="ECO:0000313" key="8">
    <source>
        <dbReference type="EMBL" id="MFD0782117.1"/>
    </source>
</evidence>
<keyword evidence="7" id="KW-0472">Membrane</keyword>
<dbReference type="PANTHER" id="PTHR24421">
    <property type="entry name" value="NITRATE/NITRITE SENSOR PROTEIN NARX-RELATED"/>
    <property type="match status" value="1"/>
</dbReference>
<evidence type="ECO:0000256" key="5">
    <source>
        <dbReference type="ARBA" id="ARBA00023012"/>
    </source>
</evidence>
<dbReference type="InterPro" id="IPR036890">
    <property type="entry name" value="HATPase_C_sf"/>
</dbReference>
<evidence type="ECO:0000256" key="6">
    <source>
        <dbReference type="SAM" id="MobiDB-lite"/>
    </source>
</evidence>
<dbReference type="PANTHER" id="PTHR24421:SF10">
    <property type="entry name" value="NITRATE_NITRITE SENSOR PROTEIN NARQ"/>
    <property type="match status" value="1"/>
</dbReference>
<dbReference type="Gene3D" id="3.30.565.10">
    <property type="entry name" value="Histidine kinase-like ATPase, C-terminal domain"/>
    <property type="match status" value="1"/>
</dbReference>
<feature type="transmembrane region" description="Helical" evidence="7">
    <location>
        <begin position="173"/>
        <end position="198"/>
    </location>
</feature>
<evidence type="ECO:0000256" key="2">
    <source>
        <dbReference type="ARBA" id="ARBA00012438"/>
    </source>
</evidence>
<reference evidence="9" key="1">
    <citation type="journal article" date="2019" name="Int. J. Syst. Evol. Microbiol.">
        <title>The Global Catalogue of Microorganisms (GCM) 10K type strain sequencing project: providing services to taxonomists for standard genome sequencing and annotation.</title>
        <authorList>
            <consortium name="The Broad Institute Genomics Platform"/>
            <consortium name="The Broad Institute Genome Sequencing Center for Infectious Disease"/>
            <person name="Wu L."/>
            <person name="Ma J."/>
        </authorList>
    </citation>
    <scope>NUCLEOTIDE SEQUENCE [LARGE SCALE GENOMIC DNA]</scope>
    <source>
        <strain evidence="9">CCUG 50754</strain>
    </source>
</reference>
<dbReference type="EC" id="2.7.13.3" evidence="2"/>
<evidence type="ECO:0000313" key="9">
    <source>
        <dbReference type="Proteomes" id="UP001597042"/>
    </source>
</evidence>
<evidence type="ECO:0000256" key="4">
    <source>
        <dbReference type="ARBA" id="ARBA00022777"/>
    </source>
</evidence>
<comment type="caution">
    <text evidence="8">The sequence shown here is derived from an EMBL/GenBank/DDBJ whole genome shotgun (WGS) entry which is preliminary data.</text>
</comment>
<keyword evidence="4 8" id="KW-0418">Kinase</keyword>
<protein>
    <recommendedName>
        <fullName evidence="2">histidine kinase</fullName>
        <ecNumber evidence="2">2.7.13.3</ecNumber>
    </recommendedName>
</protein>
<feature type="compositionally biased region" description="Acidic residues" evidence="6">
    <location>
        <begin position="426"/>
        <end position="435"/>
    </location>
</feature>
<feature type="region of interest" description="Disordered" evidence="6">
    <location>
        <begin position="414"/>
        <end position="435"/>
    </location>
</feature>
<feature type="transmembrane region" description="Helical" evidence="7">
    <location>
        <begin position="96"/>
        <end position="116"/>
    </location>
</feature>
<feature type="transmembrane region" description="Helical" evidence="7">
    <location>
        <begin position="38"/>
        <end position="59"/>
    </location>
</feature>
<dbReference type="InterPro" id="IPR050482">
    <property type="entry name" value="Sensor_HK_TwoCompSys"/>
</dbReference>
<proteinExistence type="predicted"/>
<keyword evidence="5" id="KW-0902">Two-component regulatory system</keyword>
<dbReference type="EMBL" id="JBHTIM010000001">
    <property type="protein sequence ID" value="MFD0782117.1"/>
    <property type="molecule type" value="Genomic_DNA"/>
</dbReference>
<name>A0ABW2ZTW9_9MICO</name>
<sequence length="435" mass="44886">MTSTGPSSTLEDAWGLIPHSREATAGIGTFTRQRVERIISISSGVGSLILAAQALLTALGQRALLDGAQDVLLAVVFGSLTIMVVACLVGRAVRLAAGIFAVVYLTCLLVWPLVTIGEHLPDGEAPWIWYLVNIATLAAVLAFPVALQIVWTIAVPLIFGFVRLLQGGFTPEAWFAVGLDVSFALILGGVILSLGWVLRSIAVGVDGARAKAVDSYAAAAAADAAEQERVAVAALMHDSVLAALIAAERAVSPRARTLAVAMAREALTRLANAEQDGREGSDAAQHPHGLADQVEVAARELGVTLQVDRHVADDAPSVPGRVARALVLATTQAIANAVQHADGVGLSVALGGSPDRIRVVVRDSGEGFDMEAVPDDRLGIRGSIIARVAAAGGTVKLDSSAAGTIIVLLWPAPPSAVDDAQPVPDTPDDAGEGDR</sequence>
<dbReference type="SUPFAM" id="SSF55874">
    <property type="entry name" value="ATPase domain of HSP90 chaperone/DNA topoisomerase II/histidine kinase"/>
    <property type="match status" value="1"/>
</dbReference>
<accession>A0ABW2ZTW9</accession>
<evidence type="ECO:0000256" key="7">
    <source>
        <dbReference type="SAM" id="Phobius"/>
    </source>
</evidence>